<dbReference type="EMBL" id="JBHSCN010000002">
    <property type="protein sequence ID" value="MFC4242060.1"/>
    <property type="molecule type" value="Genomic_DNA"/>
</dbReference>
<reference evidence="2" key="1">
    <citation type="journal article" date="2019" name="Int. J. Syst. Evol. Microbiol.">
        <title>The Global Catalogue of Microorganisms (GCM) 10K type strain sequencing project: providing services to taxonomists for standard genome sequencing and annotation.</title>
        <authorList>
            <consortium name="The Broad Institute Genomics Platform"/>
            <consortium name="The Broad Institute Genome Sequencing Center for Infectious Disease"/>
            <person name="Wu L."/>
            <person name="Ma J."/>
        </authorList>
    </citation>
    <scope>NUCLEOTIDE SEQUENCE [LARGE SCALE GENOMIC DNA]</scope>
    <source>
        <strain evidence="2">CGMCC 1.10363</strain>
    </source>
</reference>
<gene>
    <name evidence="1" type="ORF">ACFOYW_01640</name>
</gene>
<comment type="caution">
    <text evidence="1">The sequence shown here is derived from an EMBL/GenBank/DDBJ whole genome shotgun (WGS) entry which is preliminary data.</text>
</comment>
<name>A0ABV8Q3Z3_9MICO</name>
<dbReference type="Proteomes" id="UP001595900">
    <property type="component" value="Unassembled WGS sequence"/>
</dbReference>
<sequence>MAGGEDLEMRRREARDELSALIELKCRLGDDPWEFLPDLPTVDEQVVLTLRLERIEAQGLDEERARAYHPSAPHTAAERFEYGVLRSIALEHPDLTRAVWGLLGRLHDAA</sequence>
<protein>
    <recommendedName>
        <fullName evidence="3">Tryptophan synthase subunit alpha</fullName>
    </recommendedName>
</protein>
<evidence type="ECO:0008006" key="3">
    <source>
        <dbReference type="Google" id="ProtNLM"/>
    </source>
</evidence>
<proteinExistence type="predicted"/>
<accession>A0ABV8Q3Z3</accession>
<organism evidence="1 2">
    <name type="scientific">Gryllotalpicola reticulitermitis</name>
    <dbReference type="NCBI Taxonomy" id="1184153"/>
    <lineage>
        <taxon>Bacteria</taxon>
        <taxon>Bacillati</taxon>
        <taxon>Actinomycetota</taxon>
        <taxon>Actinomycetes</taxon>
        <taxon>Micrococcales</taxon>
        <taxon>Microbacteriaceae</taxon>
        <taxon>Gryllotalpicola</taxon>
    </lineage>
</organism>
<evidence type="ECO:0000313" key="1">
    <source>
        <dbReference type="EMBL" id="MFC4242060.1"/>
    </source>
</evidence>
<evidence type="ECO:0000313" key="2">
    <source>
        <dbReference type="Proteomes" id="UP001595900"/>
    </source>
</evidence>
<dbReference type="RefSeq" id="WP_390226841.1">
    <property type="nucleotide sequence ID" value="NZ_JBHSCN010000002.1"/>
</dbReference>
<keyword evidence="2" id="KW-1185">Reference proteome</keyword>